<evidence type="ECO:0000313" key="1">
    <source>
        <dbReference type="EMBL" id="DAF64988.1"/>
    </source>
</evidence>
<dbReference type="EMBL" id="BK032870">
    <property type="protein sequence ID" value="DAF64988.1"/>
    <property type="molecule type" value="Genomic_DNA"/>
</dbReference>
<proteinExistence type="predicted"/>
<organism evidence="1">
    <name type="scientific">Siphoviridae sp. ctPrm3</name>
    <dbReference type="NCBI Taxonomy" id="2827864"/>
    <lineage>
        <taxon>Viruses</taxon>
        <taxon>Duplodnaviria</taxon>
        <taxon>Heunggongvirae</taxon>
        <taxon>Uroviricota</taxon>
        <taxon>Caudoviricetes</taxon>
    </lineage>
</organism>
<reference evidence="1" key="1">
    <citation type="journal article" date="2021" name="Proc. Natl. Acad. Sci. U.S.A.">
        <title>A Catalog of Tens of Thousands of Viruses from Human Metagenomes Reveals Hidden Associations with Chronic Diseases.</title>
        <authorList>
            <person name="Tisza M.J."/>
            <person name="Buck C.B."/>
        </authorList>
    </citation>
    <scope>NUCLEOTIDE SEQUENCE</scope>
    <source>
        <strain evidence="1">CtPrm3</strain>
    </source>
</reference>
<accession>A0A8S5TPD5</accession>
<sequence>MLVASTPTASATSCWVTRLRARSSRRHADISSLLNAIDNSFHLREREGLRLSAVNLSRNIFYIEDVFWLSA</sequence>
<protein>
    <submittedName>
        <fullName evidence="1">Uncharacterized protein</fullName>
    </submittedName>
</protein>
<name>A0A8S5TPD5_9CAUD</name>